<comment type="caution">
    <text evidence="1">The sequence shown here is derived from an EMBL/GenBank/DDBJ whole genome shotgun (WGS) entry which is preliminary data.</text>
</comment>
<dbReference type="RefSeq" id="WP_194702476.1">
    <property type="nucleotide sequence ID" value="NZ_JADKNH010000008.1"/>
</dbReference>
<evidence type="ECO:0000313" key="1">
    <source>
        <dbReference type="EMBL" id="MBF4694239.1"/>
    </source>
</evidence>
<gene>
    <name evidence="1" type="ORF">ISU02_14040</name>
</gene>
<sequence length="72" mass="8334">MDKTIEILSKESAEARFYFEGDGKIEGKFYHIKPFLLYEVNGIQKEAPLDFANYSSQFTDSVIQMIQQNSAY</sequence>
<dbReference type="EMBL" id="JADKNH010000008">
    <property type="protein sequence ID" value="MBF4694239.1"/>
    <property type="molecule type" value="Genomic_DNA"/>
</dbReference>
<reference evidence="1 2" key="1">
    <citation type="submission" date="2020-11" db="EMBL/GenBank/DDBJ databases">
        <title>Fusibacter basophilias sp. nov.</title>
        <authorList>
            <person name="Qiu D."/>
        </authorList>
    </citation>
    <scope>NUCLEOTIDE SEQUENCE [LARGE SCALE GENOMIC DNA]</scope>
    <source>
        <strain evidence="1 2">Q10-2</strain>
    </source>
</reference>
<protein>
    <submittedName>
        <fullName evidence="1">Uncharacterized protein</fullName>
    </submittedName>
</protein>
<dbReference type="Proteomes" id="UP000614200">
    <property type="component" value="Unassembled WGS sequence"/>
</dbReference>
<keyword evidence="2" id="KW-1185">Reference proteome</keyword>
<proteinExistence type="predicted"/>
<name>A0ABR9ZUU1_9FIRM</name>
<evidence type="ECO:0000313" key="2">
    <source>
        <dbReference type="Proteomes" id="UP000614200"/>
    </source>
</evidence>
<accession>A0ABR9ZUU1</accession>
<organism evidence="1 2">
    <name type="scientific">Fusibacter ferrireducens</name>
    <dbReference type="NCBI Taxonomy" id="2785058"/>
    <lineage>
        <taxon>Bacteria</taxon>
        <taxon>Bacillati</taxon>
        <taxon>Bacillota</taxon>
        <taxon>Clostridia</taxon>
        <taxon>Eubacteriales</taxon>
        <taxon>Eubacteriales Family XII. Incertae Sedis</taxon>
        <taxon>Fusibacter</taxon>
    </lineage>
</organism>